<accession>A0A2T7FTU1</accession>
<dbReference type="Proteomes" id="UP000244817">
    <property type="component" value="Unassembled WGS sequence"/>
</dbReference>
<proteinExistence type="predicted"/>
<name>A0A2T7FTU1_9RHOB</name>
<evidence type="ECO:0000256" key="1">
    <source>
        <dbReference type="SAM" id="SignalP"/>
    </source>
</evidence>
<feature type="chain" id="PRO_5015475884" evidence="1">
    <location>
        <begin position="18"/>
        <end position="116"/>
    </location>
</feature>
<comment type="caution">
    <text evidence="2">The sequence shown here is derived from an EMBL/GenBank/DDBJ whole genome shotgun (WGS) entry which is preliminary data.</text>
</comment>
<keyword evidence="3" id="KW-1185">Reference proteome</keyword>
<organism evidence="2 3">
    <name type="scientific">Thalassorhabdomicrobium marinisediminis</name>
    <dbReference type="NCBI Taxonomy" id="2170577"/>
    <lineage>
        <taxon>Bacteria</taxon>
        <taxon>Pseudomonadati</taxon>
        <taxon>Pseudomonadota</taxon>
        <taxon>Alphaproteobacteria</taxon>
        <taxon>Rhodobacterales</taxon>
        <taxon>Paracoccaceae</taxon>
        <taxon>Thalassorhabdomicrobium</taxon>
    </lineage>
</organism>
<keyword evidence="1" id="KW-0732">Signal</keyword>
<evidence type="ECO:0000313" key="3">
    <source>
        <dbReference type="Proteomes" id="UP000244817"/>
    </source>
</evidence>
<sequence>MCRLILALIFLTTPLGANPVDGVYDGFDCTAPVSDQRVTVQGDRLIYYESSCRLTDPQTVEGWEGATLYWANCRGEGQDWRERTLLMTRMGGDLIVVGDGWAERYAPCLNQQQGAD</sequence>
<gene>
    <name evidence="2" type="ORF">DC363_13905</name>
</gene>
<reference evidence="2 3" key="1">
    <citation type="submission" date="2018-04" db="EMBL/GenBank/DDBJ databases">
        <title>Pelagivirga bohaiensis gen. nov., sp. nov., a bacterium isolated from the Bohai Sea.</title>
        <authorList>
            <person name="Ji X."/>
        </authorList>
    </citation>
    <scope>NUCLEOTIDE SEQUENCE [LARGE SCALE GENOMIC DNA]</scope>
    <source>
        <strain evidence="2 3">BH-SD16</strain>
    </source>
</reference>
<protein>
    <submittedName>
        <fullName evidence="2">Uncharacterized protein</fullName>
    </submittedName>
</protein>
<dbReference type="AlphaFoldDB" id="A0A2T7FTU1"/>
<dbReference type="RefSeq" id="WP_108641776.1">
    <property type="nucleotide sequence ID" value="NZ_QCYG01000009.1"/>
</dbReference>
<dbReference type="EMBL" id="QCYG01000009">
    <property type="protein sequence ID" value="PVA05576.1"/>
    <property type="molecule type" value="Genomic_DNA"/>
</dbReference>
<dbReference type="OrthoDB" id="7727934at2"/>
<evidence type="ECO:0000313" key="2">
    <source>
        <dbReference type="EMBL" id="PVA05576.1"/>
    </source>
</evidence>
<feature type="signal peptide" evidence="1">
    <location>
        <begin position="1"/>
        <end position="17"/>
    </location>
</feature>